<sequence length="245" mass="28067">QYIGDTSVAELKTFIALLYIRGIYGGKSIHLESFWSEKYGVNFFPQAMARNHFREIMGYLRFDDKGTRGTRMETDKFAMTSEVWNAFVQNCIACYKPGENITVDEQLYPTKARCHFTHYRKYLSSKPDKFGIKLWLAVDVETKYMVNGFPFLGKDESQQSGEQWSENVVLKLVEPYLNKGRNVTTDNFFTSLSLANQLVAKNTSLVGTMNRARWELPPSAKDQGPAELYCAKVMRSNRATLSLQV</sequence>
<dbReference type="Pfam" id="PF13843">
    <property type="entry name" value="DDE_Tnp_1_7"/>
    <property type="match status" value="1"/>
</dbReference>
<evidence type="ECO:0000313" key="3">
    <source>
        <dbReference type="Proteomes" id="UP001221898"/>
    </source>
</evidence>
<reference evidence="2" key="1">
    <citation type="journal article" date="2023" name="Science">
        <title>Genome structures resolve the early diversification of teleost fishes.</title>
        <authorList>
            <person name="Parey E."/>
            <person name="Louis A."/>
            <person name="Montfort J."/>
            <person name="Bouchez O."/>
            <person name="Roques C."/>
            <person name="Iampietro C."/>
            <person name="Lluch J."/>
            <person name="Castinel A."/>
            <person name="Donnadieu C."/>
            <person name="Desvignes T."/>
            <person name="Floi Bucao C."/>
            <person name="Jouanno E."/>
            <person name="Wen M."/>
            <person name="Mejri S."/>
            <person name="Dirks R."/>
            <person name="Jansen H."/>
            <person name="Henkel C."/>
            <person name="Chen W.J."/>
            <person name="Zahm M."/>
            <person name="Cabau C."/>
            <person name="Klopp C."/>
            <person name="Thompson A.W."/>
            <person name="Robinson-Rechavi M."/>
            <person name="Braasch I."/>
            <person name="Lecointre G."/>
            <person name="Bobe J."/>
            <person name="Postlethwait J.H."/>
            <person name="Berthelot C."/>
            <person name="Roest Crollius H."/>
            <person name="Guiguen Y."/>
        </authorList>
    </citation>
    <scope>NUCLEOTIDE SEQUENCE</scope>
    <source>
        <strain evidence="2">NC1722</strain>
    </source>
</reference>
<proteinExistence type="predicted"/>
<organism evidence="2 3">
    <name type="scientific">Aldrovandia affinis</name>
    <dbReference type="NCBI Taxonomy" id="143900"/>
    <lineage>
        <taxon>Eukaryota</taxon>
        <taxon>Metazoa</taxon>
        <taxon>Chordata</taxon>
        <taxon>Craniata</taxon>
        <taxon>Vertebrata</taxon>
        <taxon>Euteleostomi</taxon>
        <taxon>Actinopterygii</taxon>
        <taxon>Neopterygii</taxon>
        <taxon>Teleostei</taxon>
        <taxon>Notacanthiformes</taxon>
        <taxon>Halosauridae</taxon>
        <taxon>Aldrovandia</taxon>
    </lineage>
</organism>
<evidence type="ECO:0000313" key="2">
    <source>
        <dbReference type="EMBL" id="KAJ8417550.1"/>
    </source>
</evidence>
<dbReference type="EMBL" id="JAINUG010000003">
    <property type="protein sequence ID" value="KAJ8417550.1"/>
    <property type="molecule type" value="Genomic_DNA"/>
</dbReference>
<feature type="non-terminal residue" evidence="2">
    <location>
        <position position="1"/>
    </location>
</feature>
<dbReference type="Proteomes" id="UP001221898">
    <property type="component" value="Unassembled WGS sequence"/>
</dbReference>
<feature type="domain" description="PiggyBac transposable element-derived protein" evidence="1">
    <location>
        <begin position="5"/>
        <end position="223"/>
    </location>
</feature>
<dbReference type="PANTHER" id="PTHR46599:SF6">
    <property type="entry name" value="DUAL SPECIFICITY PHOSPHATASE 26"/>
    <property type="match status" value="1"/>
</dbReference>
<evidence type="ECO:0000259" key="1">
    <source>
        <dbReference type="Pfam" id="PF13843"/>
    </source>
</evidence>
<dbReference type="PANTHER" id="PTHR46599">
    <property type="entry name" value="PIGGYBAC TRANSPOSABLE ELEMENT-DERIVED PROTEIN 4"/>
    <property type="match status" value="1"/>
</dbReference>
<dbReference type="InterPro" id="IPR029526">
    <property type="entry name" value="PGBD"/>
</dbReference>
<dbReference type="AlphaFoldDB" id="A0AAD7TAW7"/>
<comment type="caution">
    <text evidence="2">The sequence shown here is derived from an EMBL/GenBank/DDBJ whole genome shotgun (WGS) entry which is preliminary data.</text>
</comment>
<keyword evidence="3" id="KW-1185">Reference proteome</keyword>
<gene>
    <name evidence="2" type="ORF">AAFF_G00223930</name>
</gene>
<name>A0AAD7TAW7_9TELE</name>
<protein>
    <recommendedName>
        <fullName evidence="1">PiggyBac transposable element-derived protein domain-containing protein</fullName>
    </recommendedName>
</protein>
<accession>A0AAD7TAW7</accession>